<dbReference type="AlphaFoldDB" id="A0AAN6P6P1"/>
<reference evidence="3" key="1">
    <citation type="journal article" date="2023" name="Mol. Phylogenet. Evol.">
        <title>Genome-scale phylogeny and comparative genomics of the fungal order Sordariales.</title>
        <authorList>
            <person name="Hensen N."/>
            <person name="Bonometti L."/>
            <person name="Westerberg I."/>
            <person name="Brannstrom I.O."/>
            <person name="Guillou S."/>
            <person name="Cros-Aarteil S."/>
            <person name="Calhoun S."/>
            <person name="Haridas S."/>
            <person name="Kuo A."/>
            <person name="Mondo S."/>
            <person name="Pangilinan J."/>
            <person name="Riley R."/>
            <person name="LaButti K."/>
            <person name="Andreopoulos B."/>
            <person name="Lipzen A."/>
            <person name="Chen C."/>
            <person name="Yan M."/>
            <person name="Daum C."/>
            <person name="Ng V."/>
            <person name="Clum A."/>
            <person name="Steindorff A."/>
            <person name="Ohm R.A."/>
            <person name="Martin F."/>
            <person name="Silar P."/>
            <person name="Natvig D.O."/>
            <person name="Lalanne C."/>
            <person name="Gautier V."/>
            <person name="Ament-Velasquez S.L."/>
            <person name="Kruys A."/>
            <person name="Hutchinson M.I."/>
            <person name="Powell A.J."/>
            <person name="Barry K."/>
            <person name="Miller A.N."/>
            <person name="Grigoriev I.V."/>
            <person name="Debuchy R."/>
            <person name="Gladieux P."/>
            <person name="Hiltunen Thoren M."/>
            <person name="Johannesson H."/>
        </authorList>
    </citation>
    <scope>NUCLEOTIDE SEQUENCE [LARGE SCALE GENOMIC DNA]</scope>
    <source>
        <strain evidence="3">CBS 284.82</strain>
    </source>
</reference>
<gene>
    <name evidence="2" type="ORF">C8A01DRAFT_21078</name>
</gene>
<sequence>MKEKESEDSIFGFLTRKNPEIEYPPPKSKGVTSRRYYLCPTELRVWKDFNFSTLEAIYGRKLIEEARRTGASSLNFPRVSAIDRVVDDEPTTISLLTIWNRSIVNAALEEAAILNLFHPCIWRAKTGQNISTEKSAKKVKHRLKPDAGAVSLCTTCLSAQSPSLALERLPKDYKTASKWESLPFLRQALTNETGEGEGKWKTGEMTEQAAMPIRQVYTYCVKSGCRYGCILTTAEAFIFRIKPRTEMRDSATTGGCSSKTQTINQALKADGLMEYVSIPWENHNHDDPDNYADLTVNLALWFVHILAGNAHRVDWSYPKLWEEQLATDSGVCTARSAAEDPEPEPDCKKPEPPQKWRSSRPSSHSRKRRRNSAVSDVPHFSFSQSSAPQVFFPLTITPLEYWYNGTNSNATPVNRIPDGGEYPEP</sequence>
<dbReference type="EMBL" id="MU854708">
    <property type="protein sequence ID" value="KAK4031760.1"/>
    <property type="molecule type" value="Genomic_DNA"/>
</dbReference>
<accession>A0AAN6P6P1</accession>
<comment type="caution">
    <text evidence="2">The sequence shown here is derived from an EMBL/GenBank/DDBJ whole genome shotgun (WGS) entry which is preliminary data.</text>
</comment>
<feature type="region of interest" description="Disordered" evidence="1">
    <location>
        <begin position="332"/>
        <end position="380"/>
    </location>
</feature>
<proteinExistence type="predicted"/>
<evidence type="ECO:0000256" key="1">
    <source>
        <dbReference type="SAM" id="MobiDB-lite"/>
    </source>
</evidence>
<keyword evidence="3" id="KW-1185">Reference proteome</keyword>
<name>A0AAN6P6P1_9PEZI</name>
<protein>
    <submittedName>
        <fullName evidence="2">Uncharacterized protein</fullName>
    </submittedName>
</protein>
<feature type="compositionally biased region" description="Basic and acidic residues" evidence="1">
    <location>
        <begin position="345"/>
        <end position="354"/>
    </location>
</feature>
<evidence type="ECO:0000313" key="2">
    <source>
        <dbReference type="EMBL" id="KAK4031760.1"/>
    </source>
</evidence>
<evidence type="ECO:0000313" key="3">
    <source>
        <dbReference type="Proteomes" id="UP001303115"/>
    </source>
</evidence>
<dbReference type="Proteomes" id="UP001303115">
    <property type="component" value="Unassembled WGS sequence"/>
</dbReference>
<organism evidence="2 3">
    <name type="scientific">Parachaetomium inaequale</name>
    <dbReference type="NCBI Taxonomy" id="2588326"/>
    <lineage>
        <taxon>Eukaryota</taxon>
        <taxon>Fungi</taxon>
        <taxon>Dikarya</taxon>
        <taxon>Ascomycota</taxon>
        <taxon>Pezizomycotina</taxon>
        <taxon>Sordariomycetes</taxon>
        <taxon>Sordariomycetidae</taxon>
        <taxon>Sordariales</taxon>
        <taxon>Chaetomiaceae</taxon>
        <taxon>Parachaetomium</taxon>
    </lineage>
</organism>